<proteinExistence type="predicted"/>
<keyword evidence="2" id="KW-0812">Transmembrane</keyword>
<keyword evidence="4" id="KW-1185">Reference proteome</keyword>
<dbReference type="OrthoDB" id="8196393at2759"/>
<gene>
    <name evidence="3" type="ORF">CINCED_3A023434</name>
</gene>
<evidence type="ECO:0000313" key="4">
    <source>
        <dbReference type="Proteomes" id="UP000325440"/>
    </source>
</evidence>
<feature type="compositionally biased region" description="Basic and acidic residues" evidence="1">
    <location>
        <begin position="60"/>
        <end position="69"/>
    </location>
</feature>
<dbReference type="AlphaFoldDB" id="A0A5E4NDZ6"/>
<organism evidence="3 4">
    <name type="scientific">Cinara cedri</name>
    <dbReference type="NCBI Taxonomy" id="506608"/>
    <lineage>
        <taxon>Eukaryota</taxon>
        <taxon>Metazoa</taxon>
        <taxon>Ecdysozoa</taxon>
        <taxon>Arthropoda</taxon>
        <taxon>Hexapoda</taxon>
        <taxon>Insecta</taxon>
        <taxon>Pterygota</taxon>
        <taxon>Neoptera</taxon>
        <taxon>Paraneoptera</taxon>
        <taxon>Hemiptera</taxon>
        <taxon>Sternorrhyncha</taxon>
        <taxon>Aphidomorpha</taxon>
        <taxon>Aphidoidea</taxon>
        <taxon>Aphididae</taxon>
        <taxon>Lachninae</taxon>
        <taxon>Cinara</taxon>
    </lineage>
</organism>
<protein>
    <submittedName>
        <fullName evidence="3">Uncharacterized protein</fullName>
    </submittedName>
</protein>
<name>A0A5E4NDZ6_9HEMI</name>
<feature type="region of interest" description="Disordered" evidence="1">
    <location>
        <begin position="52"/>
        <end position="100"/>
    </location>
</feature>
<feature type="transmembrane region" description="Helical" evidence="2">
    <location>
        <begin position="319"/>
        <end position="340"/>
    </location>
</feature>
<evidence type="ECO:0000313" key="3">
    <source>
        <dbReference type="EMBL" id="VVC42000.1"/>
    </source>
</evidence>
<keyword evidence="2" id="KW-1133">Transmembrane helix</keyword>
<sequence>MHKWLQLPATPTDDPLATVYPINHYKKSHVYAVTRINPIYVDDEHNNGTWIKSGSSGYDSHPHSDHSSLDKNSPPATKCLRNGTASPPPSPSDRSSGSLQYRTTAPWLSPIKEGVIDVHQYCIPRPVWPGRDDAHRFPDLERIPRVKCCKHCARCRCRGSNGNGSSSSGSNGDGTVTIAGGSYSGYSSAYGGSGGGTVSTNSTGTGGGVGGGSGSGDGGDGACSCSDDATPSSVTASVKSDPQSPALALEPRFGDGVNNKTLVNNWNSIDLRLNQKTDNLQYDCGAMLRGLQFTLDAQQAEKLMQKIKVGKKHRCWCRLVTACLGLIMFLVSVITVSLALTRGQKMFGSL</sequence>
<keyword evidence="2" id="KW-0472">Membrane</keyword>
<dbReference type="Proteomes" id="UP000325440">
    <property type="component" value="Unassembled WGS sequence"/>
</dbReference>
<reference evidence="3 4" key="1">
    <citation type="submission" date="2019-08" db="EMBL/GenBank/DDBJ databases">
        <authorList>
            <person name="Alioto T."/>
            <person name="Alioto T."/>
            <person name="Gomez Garrido J."/>
        </authorList>
    </citation>
    <scope>NUCLEOTIDE SEQUENCE [LARGE SCALE GENOMIC DNA]</scope>
</reference>
<evidence type="ECO:0000256" key="2">
    <source>
        <dbReference type="SAM" id="Phobius"/>
    </source>
</evidence>
<accession>A0A5E4NDZ6</accession>
<evidence type="ECO:0000256" key="1">
    <source>
        <dbReference type="SAM" id="MobiDB-lite"/>
    </source>
</evidence>
<dbReference type="EMBL" id="CABPRJ010001933">
    <property type="protein sequence ID" value="VVC42000.1"/>
    <property type="molecule type" value="Genomic_DNA"/>
</dbReference>